<name>A0A660KXV8_9ACTN</name>
<dbReference type="RefSeq" id="WP_121258322.1">
    <property type="nucleotide sequence ID" value="NZ_RBIL01000003.1"/>
</dbReference>
<keyword evidence="2" id="KW-1185">Reference proteome</keyword>
<protein>
    <submittedName>
        <fullName evidence="1">Uncharacterized protein</fullName>
    </submittedName>
</protein>
<dbReference type="AlphaFoldDB" id="A0A660KXV8"/>
<dbReference type="EMBL" id="RBIL01000003">
    <property type="protein sequence ID" value="RKQ84866.1"/>
    <property type="molecule type" value="Genomic_DNA"/>
</dbReference>
<comment type="caution">
    <text evidence="1">The sequence shown here is derived from an EMBL/GenBank/DDBJ whole genome shotgun (WGS) entry which is preliminary data.</text>
</comment>
<dbReference type="OrthoDB" id="5244811at2"/>
<proteinExistence type="predicted"/>
<organism evidence="1 2">
    <name type="scientific">Solirubrobacter pauli</name>
    <dbReference type="NCBI Taxonomy" id="166793"/>
    <lineage>
        <taxon>Bacteria</taxon>
        <taxon>Bacillati</taxon>
        <taxon>Actinomycetota</taxon>
        <taxon>Thermoleophilia</taxon>
        <taxon>Solirubrobacterales</taxon>
        <taxon>Solirubrobacteraceae</taxon>
        <taxon>Solirubrobacter</taxon>
    </lineage>
</organism>
<reference evidence="1 2" key="1">
    <citation type="submission" date="2018-10" db="EMBL/GenBank/DDBJ databases">
        <title>Genomic Encyclopedia of Archaeal and Bacterial Type Strains, Phase II (KMG-II): from individual species to whole genera.</title>
        <authorList>
            <person name="Goeker M."/>
        </authorList>
    </citation>
    <scope>NUCLEOTIDE SEQUENCE [LARGE SCALE GENOMIC DNA]</scope>
    <source>
        <strain evidence="1 2">DSM 14954</strain>
    </source>
</reference>
<accession>A0A660KXV8</accession>
<sequence length="64" mass="7396">MADIKRIERGWIYIDGRRGDDGRLVFGTGDELRLNPVEALQERDQVPVSAALKASVQRLVFWRR</sequence>
<dbReference type="Proteomes" id="UP000278962">
    <property type="component" value="Unassembled WGS sequence"/>
</dbReference>
<evidence type="ECO:0000313" key="2">
    <source>
        <dbReference type="Proteomes" id="UP000278962"/>
    </source>
</evidence>
<evidence type="ECO:0000313" key="1">
    <source>
        <dbReference type="EMBL" id="RKQ84866.1"/>
    </source>
</evidence>
<gene>
    <name evidence="1" type="ORF">C8N24_6496</name>
</gene>